<dbReference type="EMBL" id="BK015402">
    <property type="protein sequence ID" value="DAE05075.1"/>
    <property type="molecule type" value="Genomic_DNA"/>
</dbReference>
<proteinExistence type="predicted"/>
<evidence type="ECO:0000313" key="2">
    <source>
        <dbReference type="EMBL" id="DAE05075.1"/>
    </source>
</evidence>
<accession>A0A8S5PF56</accession>
<dbReference type="InterPro" id="IPR058346">
    <property type="entry name" value="DUF8033"/>
</dbReference>
<protein>
    <recommendedName>
        <fullName evidence="1">DUF8033 domain-containing protein</fullName>
    </recommendedName>
</protein>
<name>A0A8S5PF56_9CAUD</name>
<reference evidence="2" key="1">
    <citation type="journal article" date="2021" name="Proc. Natl. Acad. Sci. U.S.A.">
        <title>A Catalog of Tens of Thousands of Viruses from Human Metagenomes Reveals Hidden Associations with Chronic Diseases.</title>
        <authorList>
            <person name="Tisza M.J."/>
            <person name="Buck C.B."/>
        </authorList>
    </citation>
    <scope>NUCLEOTIDE SEQUENCE</scope>
    <source>
        <strain evidence="2">CtfAL26</strain>
    </source>
</reference>
<evidence type="ECO:0000259" key="1">
    <source>
        <dbReference type="Pfam" id="PF26096"/>
    </source>
</evidence>
<feature type="domain" description="DUF8033" evidence="1">
    <location>
        <begin position="51"/>
        <end position="106"/>
    </location>
</feature>
<dbReference type="Pfam" id="PF26096">
    <property type="entry name" value="DUF8033"/>
    <property type="match status" value="1"/>
</dbReference>
<sequence>MKPTKDYIARAYDCECYVDRSDGTIYHATPRATFLNAVNELIITRQEQLNYCNAKICYCYYSEFFKCNPILLLSYGTYVAVYIPTTDRLFVFDYYSPTTSQHLAKFRVWLRNHYYRVLNFPIYRRVRDKKGSHIEYEPFIPFVNK</sequence>
<organism evidence="2">
    <name type="scientific">Podoviridae sp. ctfAL26</name>
    <dbReference type="NCBI Taxonomy" id="2825265"/>
    <lineage>
        <taxon>Viruses</taxon>
        <taxon>Duplodnaviria</taxon>
        <taxon>Heunggongvirae</taxon>
        <taxon>Uroviricota</taxon>
        <taxon>Caudoviricetes</taxon>
    </lineage>
</organism>